<evidence type="ECO:0000313" key="4">
    <source>
        <dbReference type="EMBL" id="HJH49317.1"/>
    </source>
</evidence>
<dbReference type="EMBL" id="DYXE01000035">
    <property type="protein sequence ID" value="HJH49317.1"/>
    <property type="molecule type" value="Genomic_DNA"/>
</dbReference>
<dbReference type="AlphaFoldDB" id="A0A9D2VX36"/>
<dbReference type="CDD" id="cd06583">
    <property type="entry name" value="PGRP"/>
    <property type="match status" value="1"/>
</dbReference>
<reference evidence="4" key="1">
    <citation type="journal article" date="2021" name="PeerJ">
        <title>Extensive microbial diversity within the chicken gut microbiome revealed by metagenomics and culture.</title>
        <authorList>
            <person name="Gilroy R."/>
            <person name="Ravi A."/>
            <person name="Getino M."/>
            <person name="Pursley I."/>
            <person name="Horton D.L."/>
            <person name="Alikhan N.F."/>
            <person name="Baker D."/>
            <person name="Gharbi K."/>
            <person name="Hall N."/>
            <person name="Watson M."/>
            <person name="Adriaenssens E.M."/>
            <person name="Foster-Nyarko E."/>
            <person name="Jarju S."/>
            <person name="Secka A."/>
            <person name="Antonio M."/>
            <person name="Oren A."/>
            <person name="Chaudhuri R.R."/>
            <person name="La Ragione R."/>
            <person name="Hildebrand F."/>
            <person name="Pallen M.J."/>
        </authorList>
    </citation>
    <scope>NUCLEOTIDE SEQUENCE</scope>
    <source>
        <strain evidence="4">USAMLcec4-12693</strain>
    </source>
</reference>
<dbReference type="InterPro" id="IPR002502">
    <property type="entry name" value="Amidase_domain"/>
</dbReference>
<dbReference type="InterPro" id="IPR006619">
    <property type="entry name" value="PGRP_domain_met/bac"/>
</dbReference>
<sequence length="417" mass="45632">MNIVETNLSFGAMTVRSRTNRIICHHAAAKTCGAATIHSWHKANGWAGIGYHYVVRKNGTIERGRPEKYVGAHATGSNSDSIGVCFEGNFDQESMGAAQKNAGIELISWLKSKYGIGTVVGHRDVMATSCPGKYFPMADIVNGKVSSTDPDGDVTSGGTTQVQKDQGGAITYQVHARKIGWMNWRCDGDMAGTTGQNRRIEAIRIQPDGRMDVSVHIKTDGDKKYSNINADTLIGTTGKSKRLEALMIEGDKQFRYRVHQKTYGWSAWTSNGKWAGVKGKSKQIEAIQIKEPIILVRAHVQSVGWTEYVGDDEVIGTTGKAKRLEAIQIDPLGMEIKAKAHIQGDGWVDYGVIDKDTVIGTTGESKRLECLCLEGDFEWRAHLAESGWTDWTEADGVATLGTVGQALQMEAIQIRRK</sequence>
<comment type="caution">
    <text evidence="4">The sequence shown here is derived from an EMBL/GenBank/DDBJ whole genome shotgun (WGS) entry which is preliminary data.</text>
</comment>
<dbReference type="SMART" id="SM00728">
    <property type="entry name" value="ChW"/>
    <property type="match status" value="4"/>
</dbReference>
<dbReference type="InterPro" id="IPR006637">
    <property type="entry name" value="ChW"/>
</dbReference>
<protein>
    <submittedName>
        <fullName evidence="4">N-acetylmuramoyl-L-alanine amidase</fullName>
        <ecNumber evidence="4">3.5.1.28</ecNumber>
    </submittedName>
</protein>
<dbReference type="RefSeq" id="WP_277271734.1">
    <property type="nucleotide sequence ID" value="NZ_DYXE01000035.1"/>
</dbReference>
<dbReference type="SMART" id="SM00701">
    <property type="entry name" value="PGRP"/>
    <property type="match status" value="1"/>
</dbReference>
<accession>A0A9D2VX36</accession>
<feature type="domain" description="Peptidoglycan recognition protein family" evidence="3">
    <location>
        <begin position="2"/>
        <end position="126"/>
    </location>
</feature>
<dbReference type="Gene3D" id="3.40.80.10">
    <property type="entry name" value="Peptidoglycan recognition protein-like"/>
    <property type="match status" value="1"/>
</dbReference>
<dbReference type="Pfam" id="PF07538">
    <property type="entry name" value="ChW"/>
    <property type="match status" value="5"/>
</dbReference>
<dbReference type="GO" id="GO:0008745">
    <property type="term" value="F:N-acetylmuramoyl-L-alanine amidase activity"/>
    <property type="evidence" value="ECO:0007669"/>
    <property type="project" value="UniProtKB-EC"/>
</dbReference>
<proteinExistence type="inferred from homology"/>
<dbReference type="SUPFAM" id="SSF55846">
    <property type="entry name" value="N-acetylmuramoyl-L-alanine amidase-like"/>
    <property type="match status" value="1"/>
</dbReference>
<evidence type="ECO:0000256" key="1">
    <source>
        <dbReference type="ARBA" id="ARBA00007553"/>
    </source>
</evidence>
<evidence type="ECO:0000313" key="5">
    <source>
        <dbReference type="Proteomes" id="UP000813420"/>
    </source>
</evidence>
<dbReference type="PANTHER" id="PTHR11022:SF41">
    <property type="entry name" value="PEPTIDOGLYCAN-RECOGNITION PROTEIN LC-RELATED"/>
    <property type="match status" value="1"/>
</dbReference>
<feature type="domain" description="N-acetylmuramoyl-L-alanine amidase" evidence="2">
    <location>
        <begin position="8"/>
        <end position="132"/>
    </location>
</feature>
<dbReference type="PANTHER" id="PTHR11022">
    <property type="entry name" value="PEPTIDOGLYCAN RECOGNITION PROTEIN"/>
    <property type="match status" value="1"/>
</dbReference>
<dbReference type="Pfam" id="PF01510">
    <property type="entry name" value="Amidase_2"/>
    <property type="match status" value="1"/>
</dbReference>
<gene>
    <name evidence="4" type="ORF">K8V39_03535</name>
</gene>
<evidence type="ECO:0000259" key="3">
    <source>
        <dbReference type="SMART" id="SM00701"/>
    </source>
</evidence>
<dbReference type="InterPro" id="IPR036505">
    <property type="entry name" value="Amidase/PGRP_sf"/>
</dbReference>
<comment type="similarity">
    <text evidence="1">Belongs to the N-acetylmuramoyl-L-alanine amidase 2 family.</text>
</comment>
<evidence type="ECO:0000259" key="2">
    <source>
        <dbReference type="SMART" id="SM00644"/>
    </source>
</evidence>
<dbReference type="Proteomes" id="UP000813420">
    <property type="component" value="Unassembled WGS sequence"/>
</dbReference>
<dbReference type="SMART" id="SM00644">
    <property type="entry name" value="Ami_2"/>
    <property type="match status" value="1"/>
</dbReference>
<name>A0A9D2VX36_9FIRM</name>
<dbReference type="GO" id="GO:0009253">
    <property type="term" value="P:peptidoglycan catabolic process"/>
    <property type="evidence" value="ECO:0007669"/>
    <property type="project" value="InterPro"/>
</dbReference>
<organism evidence="4 5">
    <name type="scientific">Merdimonas faecis</name>
    <dbReference type="NCBI Taxonomy" id="1653435"/>
    <lineage>
        <taxon>Bacteria</taxon>
        <taxon>Bacillati</taxon>
        <taxon>Bacillota</taxon>
        <taxon>Clostridia</taxon>
        <taxon>Lachnospirales</taxon>
        <taxon>Lachnospiraceae</taxon>
        <taxon>Merdimonas</taxon>
    </lineage>
</organism>
<dbReference type="InterPro" id="IPR015510">
    <property type="entry name" value="PGRP"/>
</dbReference>
<reference evidence="4" key="2">
    <citation type="submission" date="2021-09" db="EMBL/GenBank/DDBJ databases">
        <authorList>
            <person name="Gilroy R."/>
        </authorList>
    </citation>
    <scope>NUCLEOTIDE SEQUENCE</scope>
    <source>
        <strain evidence="4">USAMLcec4-12693</strain>
    </source>
</reference>
<keyword evidence="4" id="KW-0378">Hydrolase</keyword>
<dbReference type="EC" id="3.5.1.28" evidence="4"/>
<dbReference type="GO" id="GO:0008270">
    <property type="term" value="F:zinc ion binding"/>
    <property type="evidence" value="ECO:0007669"/>
    <property type="project" value="InterPro"/>
</dbReference>